<dbReference type="PROSITE" id="PS50294">
    <property type="entry name" value="WD_REPEATS_REGION"/>
    <property type="match status" value="7"/>
</dbReference>
<dbReference type="Gene3D" id="2.130.10.10">
    <property type="entry name" value="YVTN repeat-like/Quinoprotein amine dehydrogenase"/>
    <property type="match status" value="3"/>
</dbReference>
<dbReference type="CDD" id="cd00200">
    <property type="entry name" value="WD40"/>
    <property type="match status" value="1"/>
</dbReference>
<feature type="repeat" description="WD" evidence="3">
    <location>
        <begin position="909"/>
        <end position="942"/>
    </location>
</feature>
<feature type="repeat" description="WD" evidence="3">
    <location>
        <begin position="823"/>
        <end position="864"/>
    </location>
</feature>
<name>G4TUP7_SERID</name>
<evidence type="ECO:0000313" key="5">
    <source>
        <dbReference type="EMBL" id="CCA75040.1"/>
    </source>
</evidence>
<keyword evidence="2" id="KW-0677">Repeat</keyword>
<feature type="repeat" description="WD" evidence="3">
    <location>
        <begin position="995"/>
        <end position="1036"/>
    </location>
</feature>
<dbReference type="InterPro" id="IPR036322">
    <property type="entry name" value="WD40_repeat_dom_sf"/>
</dbReference>
<dbReference type="AlphaFoldDB" id="G4TUP7"/>
<keyword evidence="6" id="KW-1185">Reference proteome</keyword>
<dbReference type="SMART" id="SM00320">
    <property type="entry name" value="WD40"/>
    <property type="match status" value="8"/>
</dbReference>
<dbReference type="InterPro" id="IPR015943">
    <property type="entry name" value="WD40/YVTN_repeat-like_dom_sf"/>
</dbReference>
<comment type="caution">
    <text evidence="5">The sequence shown here is derived from an EMBL/GenBank/DDBJ whole genome shotgun (WGS) entry which is preliminary data.</text>
</comment>
<dbReference type="PRINTS" id="PR00320">
    <property type="entry name" value="GPROTEINBRPT"/>
</dbReference>
<dbReference type="InterPro" id="IPR050349">
    <property type="entry name" value="WD_LIS1/nudF_dynein_reg"/>
</dbReference>
<feature type="repeat" description="WD" evidence="3">
    <location>
        <begin position="866"/>
        <end position="907"/>
    </location>
</feature>
<evidence type="ECO:0000256" key="1">
    <source>
        <dbReference type="ARBA" id="ARBA00022574"/>
    </source>
</evidence>
<reference evidence="5 6" key="1">
    <citation type="journal article" date="2011" name="PLoS Pathog.">
        <title>Endophytic Life Strategies Decoded by Genome and Transcriptome Analyses of the Mutualistic Root Symbiont Piriformospora indica.</title>
        <authorList>
            <person name="Zuccaro A."/>
            <person name="Lahrmann U."/>
            <person name="Guldener U."/>
            <person name="Langen G."/>
            <person name="Pfiffi S."/>
            <person name="Biedenkopf D."/>
            <person name="Wong P."/>
            <person name="Samans B."/>
            <person name="Grimm C."/>
            <person name="Basiewicz M."/>
            <person name="Murat C."/>
            <person name="Martin F."/>
            <person name="Kogel K.H."/>
        </authorList>
    </citation>
    <scope>NUCLEOTIDE SEQUENCE [LARGE SCALE GENOMIC DNA]</scope>
    <source>
        <strain evidence="5 6">DSM 11827</strain>
    </source>
</reference>
<dbReference type="InParanoid" id="G4TUP7"/>
<dbReference type="InterPro" id="IPR027417">
    <property type="entry name" value="P-loop_NTPase"/>
</dbReference>
<dbReference type="STRING" id="1109443.G4TUP7"/>
<dbReference type="PROSITE" id="PS50082">
    <property type="entry name" value="WD_REPEATS_2"/>
    <property type="match status" value="8"/>
</dbReference>
<dbReference type="Pfam" id="PF24883">
    <property type="entry name" value="NPHP3_N"/>
    <property type="match status" value="1"/>
</dbReference>
<evidence type="ECO:0000256" key="2">
    <source>
        <dbReference type="ARBA" id="ARBA00022737"/>
    </source>
</evidence>
<dbReference type="Gene3D" id="3.40.50.300">
    <property type="entry name" value="P-loop containing nucleotide triphosphate hydrolases"/>
    <property type="match status" value="1"/>
</dbReference>
<protein>
    <submittedName>
        <fullName evidence="5">Related to WD40-repeat protein (Notchless protein)</fullName>
    </submittedName>
</protein>
<dbReference type="Pfam" id="PF00400">
    <property type="entry name" value="WD40"/>
    <property type="match status" value="8"/>
</dbReference>
<dbReference type="SUPFAM" id="SSF52540">
    <property type="entry name" value="P-loop containing nucleoside triphosphate hydrolases"/>
    <property type="match status" value="1"/>
</dbReference>
<dbReference type="PANTHER" id="PTHR44129">
    <property type="entry name" value="WD REPEAT-CONTAINING PROTEIN POP1"/>
    <property type="match status" value="1"/>
</dbReference>
<dbReference type="EMBL" id="CAFZ01000389">
    <property type="protein sequence ID" value="CCA75040.1"/>
    <property type="molecule type" value="Genomic_DNA"/>
</dbReference>
<dbReference type="eggNOG" id="KOG0266">
    <property type="taxonomic scope" value="Eukaryota"/>
</dbReference>
<organism evidence="5 6">
    <name type="scientific">Serendipita indica (strain DSM 11827)</name>
    <name type="common">Root endophyte fungus</name>
    <name type="synonym">Piriformospora indica</name>
    <dbReference type="NCBI Taxonomy" id="1109443"/>
    <lineage>
        <taxon>Eukaryota</taxon>
        <taxon>Fungi</taxon>
        <taxon>Dikarya</taxon>
        <taxon>Basidiomycota</taxon>
        <taxon>Agaricomycotina</taxon>
        <taxon>Agaricomycetes</taxon>
        <taxon>Sebacinales</taxon>
        <taxon>Serendipitaceae</taxon>
        <taxon>Serendipita</taxon>
    </lineage>
</organism>
<dbReference type="SUPFAM" id="SSF50978">
    <property type="entry name" value="WD40 repeat-like"/>
    <property type="match status" value="1"/>
</dbReference>
<dbReference type="PROSITE" id="PS00678">
    <property type="entry name" value="WD_REPEATS_1"/>
    <property type="match status" value="6"/>
</dbReference>
<evidence type="ECO:0000256" key="3">
    <source>
        <dbReference type="PROSITE-ProRule" id="PRU00221"/>
    </source>
</evidence>
<dbReference type="InterPro" id="IPR001680">
    <property type="entry name" value="WD40_rpt"/>
</dbReference>
<feature type="repeat" description="WD" evidence="3">
    <location>
        <begin position="952"/>
        <end position="993"/>
    </location>
</feature>
<gene>
    <name evidence="5" type="ORF">PIIN_09025</name>
</gene>
<dbReference type="HOGENOM" id="CLU_000288_6_5_1"/>
<dbReference type="Proteomes" id="UP000007148">
    <property type="component" value="Unassembled WGS sequence"/>
</dbReference>
<feature type="repeat" description="WD" evidence="3">
    <location>
        <begin position="1038"/>
        <end position="1079"/>
    </location>
</feature>
<sequence>MSARQWDKPKKRIRVAHQYRSRRFTQNPSINWDQEYNPLFDTGDGVPESEIVALDVIFALNTSYQTIGSILEIVQTAKNNEDEWKTLIQCLKESMSSLGERIALFEMHPPENRTADDTFSEPFIDYIELLEDMHDIVVDLKDKPSHSDLGHFKVFGEPKFDAEEVHRLNMSLEYRHRKFMEALGLFTLLRVKGIEKSTNSTNPDVETTETSVKATKRNTERIITDADSTTILLLPTVESVASSVHRSCLPGTRQAVLQTLWQWADDDTSGKPIFWLCDIAGSGKSTVAMSAGMHWQGEGLLGGQFFFSIASSEGSTTEKFCSTIARELVQHIPELALYVAQAIKRNPSWMRRSLHEQLQTLVLSPLRHLRRPVILVVDALDECKSGLQRRELVESLSKAVLECRNLKILMTSRPDPVVESSLRPLSIKAVLVDRLHDVNHNDNVDDIALFVHEVLDGLLPVDKREKLVAKSNGLFIWASTVCRMLINEIDFKSPEAIYDQIISLDQPGAIDGVYDLIFERIDANYRAFVYEILALLVVAFDPLTTDDLDDILKHARIRGSTMATINNNLRRVLMVDPRTNFILFRHPTVVEYLRRRYTASKINNTNELYIDVAKAHGQAASWCLKCLKSRTDGLKFNICQFVLPFYLNRQIADLHVRVPNFISRRLRYASSHWLCHIAEADDHWRRTAENELQYILQSSGVLYWMEVLSLIGGVPRGIAGLQAVIPITGIEEETRDAVIETYRFLSAFSPLIQASAPHVYISALSFPLRKRNIHIEPRVFQDQKIWTTAIELSRDGSRIVSASSDRTIRLWDANTDQPLGEPFRGHQESALTLAFSRDGSKIASGSSDKVIRIWNVNTGQQMGRPFQGHKGSVWAIAFSPDGSLLVSASEDNTIQIWDVESGRPSKALSRRHKDLITSVAFSPDGSLIVSVSEDKIIRLWDVYTGSPWGELLQGQPVDAPVIAISSDGSRIISGLHDNTIGVWDGATGQPLGEPLQGHKAGVWAIAFSSDNSRMASGSCDNTIRIWDIDAGQPVGEPLIGHEGPIMTVVFSPDNSLIASGSADKSIRLWNSDTGQPMAKPLCGHDSSVTAVAFSPDGSAICSRSSDHTVRLWKLWPGRNGTSQEQSESADIRYRSIPGFMKVPFDRDGCVQTCGKFLFWVPREDQYGRKQPHAVIWTAEASLLCMA</sequence>
<feature type="domain" description="Nephrocystin 3-like N-terminal" evidence="4">
    <location>
        <begin position="252"/>
        <end position="413"/>
    </location>
</feature>
<evidence type="ECO:0000313" key="6">
    <source>
        <dbReference type="Proteomes" id="UP000007148"/>
    </source>
</evidence>
<accession>G4TUP7</accession>
<feature type="repeat" description="WD" evidence="3">
    <location>
        <begin position="780"/>
        <end position="821"/>
    </location>
</feature>
<dbReference type="InterPro" id="IPR019775">
    <property type="entry name" value="WD40_repeat_CS"/>
</dbReference>
<proteinExistence type="predicted"/>
<feature type="repeat" description="WD" evidence="3">
    <location>
        <begin position="1081"/>
        <end position="1114"/>
    </location>
</feature>
<keyword evidence="1 3" id="KW-0853">WD repeat</keyword>
<dbReference type="InterPro" id="IPR056884">
    <property type="entry name" value="NPHP3-like_N"/>
</dbReference>
<evidence type="ECO:0000259" key="4">
    <source>
        <dbReference type="Pfam" id="PF24883"/>
    </source>
</evidence>
<dbReference type="InterPro" id="IPR020472">
    <property type="entry name" value="WD40_PAC1"/>
</dbReference>